<sequence>MTLRLIAAIIIFATPLAFSQASVATLASTTEIASTPMQVGGDVLAPKLISSPEPKYPRPLFHKPKASIVLVGLVVLPDGTTTNVHIVKSGGDTFDKSALNAVQQYRFQPATLRGKPVSVQLNVEVQFKIF</sequence>
<dbReference type="PROSITE" id="PS52015">
    <property type="entry name" value="TONB_CTD"/>
    <property type="match status" value="1"/>
</dbReference>
<evidence type="ECO:0000256" key="5">
    <source>
        <dbReference type="ARBA" id="ARBA00022519"/>
    </source>
</evidence>
<dbReference type="NCBIfam" id="TIGR01352">
    <property type="entry name" value="tonB_Cterm"/>
    <property type="match status" value="1"/>
</dbReference>
<protein>
    <submittedName>
        <fullName evidence="12">TonB family protein</fullName>
    </submittedName>
</protein>
<keyword evidence="3" id="KW-0813">Transport</keyword>
<evidence type="ECO:0000256" key="2">
    <source>
        <dbReference type="ARBA" id="ARBA00006555"/>
    </source>
</evidence>
<dbReference type="OrthoDB" id="123451at2"/>
<evidence type="ECO:0000256" key="7">
    <source>
        <dbReference type="ARBA" id="ARBA00022927"/>
    </source>
</evidence>
<evidence type="ECO:0000256" key="9">
    <source>
        <dbReference type="ARBA" id="ARBA00023136"/>
    </source>
</evidence>
<organism evidence="12 13">
    <name type="scientific">Edaphobacter aggregans</name>
    <dbReference type="NCBI Taxonomy" id="570835"/>
    <lineage>
        <taxon>Bacteria</taxon>
        <taxon>Pseudomonadati</taxon>
        <taxon>Acidobacteriota</taxon>
        <taxon>Terriglobia</taxon>
        <taxon>Terriglobales</taxon>
        <taxon>Acidobacteriaceae</taxon>
        <taxon>Edaphobacter</taxon>
    </lineage>
</organism>
<dbReference type="InterPro" id="IPR037682">
    <property type="entry name" value="TonB_C"/>
</dbReference>
<dbReference type="SUPFAM" id="SSF74653">
    <property type="entry name" value="TolA/TonB C-terminal domain"/>
    <property type="match status" value="1"/>
</dbReference>
<dbReference type="GO" id="GO:0015031">
    <property type="term" value="P:protein transport"/>
    <property type="evidence" value="ECO:0007669"/>
    <property type="project" value="UniProtKB-KW"/>
</dbReference>
<proteinExistence type="inferred from homology"/>
<evidence type="ECO:0000259" key="11">
    <source>
        <dbReference type="PROSITE" id="PS52015"/>
    </source>
</evidence>
<comment type="subcellular location">
    <subcellularLocation>
        <location evidence="1">Cell inner membrane</location>
        <topology evidence="1">Single-pass membrane protein</topology>
        <orientation evidence="1">Periplasmic side</orientation>
    </subcellularLocation>
</comment>
<keyword evidence="4" id="KW-1003">Cell membrane</keyword>
<dbReference type="GO" id="GO:0098797">
    <property type="term" value="C:plasma membrane protein complex"/>
    <property type="evidence" value="ECO:0007669"/>
    <property type="project" value="TreeGrafter"/>
</dbReference>
<keyword evidence="7" id="KW-0653">Protein transport</keyword>
<dbReference type="Gene3D" id="3.30.1150.10">
    <property type="match status" value="1"/>
</dbReference>
<dbReference type="GO" id="GO:0055085">
    <property type="term" value="P:transmembrane transport"/>
    <property type="evidence" value="ECO:0007669"/>
    <property type="project" value="InterPro"/>
</dbReference>
<dbReference type="RefSeq" id="WP_125485268.1">
    <property type="nucleotide sequence ID" value="NZ_RSDW01000001.1"/>
</dbReference>
<dbReference type="GO" id="GO:0031992">
    <property type="term" value="F:energy transducer activity"/>
    <property type="evidence" value="ECO:0007669"/>
    <property type="project" value="TreeGrafter"/>
</dbReference>
<evidence type="ECO:0000256" key="6">
    <source>
        <dbReference type="ARBA" id="ARBA00022692"/>
    </source>
</evidence>
<evidence type="ECO:0000256" key="1">
    <source>
        <dbReference type="ARBA" id="ARBA00004383"/>
    </source>
</evidence>
<feature type="chain" id="PRO_5019031821" evidence="10">
    <location>
        <begin position="20"/>
        <end position="130"/>
    </location>
</feature>
<evidence type="ECO:0000313" key="12">
    <source>
        <dbReference type="EMBL" id="RSL16696.1"/>
    </source>
</evidence>
<keyword evidence="6" id="KW-0812">Transmembrane</keyword>
<evidence type="ECO:0000256" key="3">
    <source>
        <dbReference type="ARBA" id="ARBA00022448"/>
    </source>
</evidence>
<dbReference type="Proteomes" id="UP000269669">
    <property type="component" value="Unassembled WGS sequence"/>
</dbReference>
<accession>A0A428MIJ6</accession>
<comment type="caution">
    <text evidence="12">The sequence shown here is derived from an EMBL/GenBank/DDBJ whole genome shotgun (WGS) entry which is preliminary data.</text>
</comment>
<feature type="signal peptide" evidence="10">
    <location>
        <begin position="1"/>
        <end position="19"/>
    </location>
</feature>
<comment type="similarity">
    <text evidence="2">Belongs to the TonB family.</text>
</comment>
<keyword evidence="5" id="KW-0997">Cell inner membrane</keyword>
<dbReference type="InterPro" id="IPR006260">
    <property type="entry name" value="TonB/TolA_C"/>
</dbReference>
<dbReference type="EMBL" id="RSDW01000001">
    <property type="protein sequence ID" value="RSL16696.1"/>
    <property type="molecule type" value="Genomic_DNA"/>
</dbReference>
<keyword evidence="9" id="KW-0472">Membrane</keyword>
<evidence type="ECO:0000256" key="10">
    <source>
        <dbReference type="SAM" id="SignalP"/>
    </source>
</evidence>
<gene>
    <name evidence="12" type="ORF">EDE15_2217</name>
</gene>
<name>A0A428MIJ6_9BACT</name>
<dbReference type="InterPro" id="IPR051045">
    <property type="entry name" value="TonB-dependent_transducer"/>
</dbReference>
<dbReference type="PANTHER" id="PTHR33446:SF2">
    <property type="entry name" value="PROTEIN TONB"/>
    <property type="match status" value="1"/>
</dbReference>
<keyword evidence="8" id="KW-1133">Transmembrane helix</keyword>
<evidence type="ECO:0000256" key="4">
    <source>
        <dbReference type="ARBA" id="ARBA00022475"/>
    </source>
</evidence>
<reference evidence="12 13" key="1">
    <citation type="submission" date="2018-12" db="EMBL/GenBank/DDBJ databases">
        <title>Sequencing of bacterial isolates from soil warming experiment in Harvard Forest, Massachusetts, USA.</title>
        <authorList>
            <person name="Deangelis K."/>
        </authorList>
    </citation>
    <scope>NUCLEOTIDE SEQUENCE [LARGE SCALE GENOMIC DNA]</scope>
    <source>
        <strain evidence="12 13">EB153</strain>
    </source>
</reference>
<dbReference type="Pfam" id="PF03544">
    <property type="entry name" value="TonB_C"/>
    <property type="match status" value="1"/>
</dbReference>
<keyword evidence="13" id="KW-1185">Reference proteome</keyword>
<keyword evidence="10" id="KW-0732">Signal</keyword>
<evidence type="ECO:0000313" key="13">
    <source>
        <dbReference type="Proteomes" id="UP000269669"/>
    </source>
</evidence>
<dbReference type="PANTHER" id="PTHR33446">
    <property type="entry name" value="PROTEIN TONB-RELATED"/>
    <property type="match status" value="1"/>
</dbReference>
<dbReference type="AlphaFoldDB" id="A0A428MIJ6"/>
<feature type="domain" description="TonB C-terminal" evidence="11">
    <location>
        <begin position="41"/>
        <end position="130"/>
    </location>
</feature>
<evidence type="ECO:0000256" key="8">
    <source>
        <dbReference type="ARBA" id="ARBA00022989"/>
    </source>
</evidence>